<gene>
    <name evidence="2" type="ORF">NDU88_000083</name>
</gene>
<organism evidence="2 3">
    <name type="scientific">Pleurodeles waltl</name>
    <name type="common">Iberian ribbed newt</name>
    <dbReference type="NCBI Taxonomy" id="8319"/>
    <lineage>
        <taxon>Eukaryota</taxon>
        <taxon>Metazoa</taxon>
        <taxon>Chordata</taxon>
        <taxon>Craniata</taxon>
        <taxon>Vertebrata</taxon>
        <taxon>Euteleostomi</taxon>
        <taxon>Amphibia</taxon>
        <taxon>Batrachia</taxon>
        <taxon>Caudata</taxon>
        <taxon>Salamandroidea</taxon>
        <taxon>Salamandridae</taxon>
        <taxon>Pleurodelinae</taxon>
        <taxon>Pleurodeles</taxon>
    </lineage>
</organism>
<feature type="non-terminal residue" evidence="2">
    <location>
        <position position="1"/>
    </location>
</feature>
<name>A0AAV7MJE9_PLEWA</name>
<evidence type="ECO:0000313" key="3">
    <source>
        <dbReference type="Proteomes" id="UP001066276"/>
    </source>
</evidence>
<feature type="non-terminal residue" evidence="2">
    <location>
        <position position="51"/>
    </location>
</feature>
<dbReference type="Proteomes" id="UP001066276">
    <property type="component" value="Chromosome 9"/>
</dbReference>
<keyword evidence="3" id="KW-1185">Reference proteome</keyword>
<sequence>VLKKGEVGTDVQSQHRSQCVEEGRGRAHMFRVSRGLSVLKKGEVGTDVQSQ</sequence>
<comment type="caution">
    <text evidence="2">The sequence shown here is derived from an EMBL/GenBank/DDBJ whole genome shotgun (WGS) entry which is preliminary data.</text>
</comment>
<dbReference type="AlphaFoldDB" id="A0AAV7MJE9"/>
<dbReference type="EMBL" id="JANPWB010000013">
    <property type="protein sequence ID" value="KAJ1102634.1"/>
    <property type="molecule type" value="Genomic_DNA"/>
</dbReference>
<accession>A0AAV7MJE9</accession>
<proteinExistence type="predicted"/>
<feature type="region of interest" description="Disordered" evidence="1">
    <location>
        <begin position="1"/>
        <end position="22"/>
    </location>
</feature>
<protein>
    <submittedName>
        <fullName evidence="2">Uncharacterized protein</fullName>
    </submittedName>
</protein>
<evidence type="ECO:0000313" key="2">
    <source>
        <dbReference type="EMBL" id="KAJ1102634.1"/>
    </source>
</evidence>
<evidence type="ECO:0000256" key="1">
    <source>
        <dbReference type="SAM" id="MobiDB-lite"/>
    </source>
</evidence>
<reference evidence="2" key="1">
    <citation type="journal article" date="2022" name="bioRxiv">
        <title>Sequencing and chromosome-scale assembly of the giantPleurodeles waltlgenome.</title>
        <authorList>
            <person name="Brown T."/>
            <person name="Elewa A."/>
            <person name="Iarovenko S."/>
            <person name="Subramanian E."/>
            <person name="Araus A.J."/>
            <person name="Petzold A."/>
            <person name="Susuki M."/>
            <person name="Suzuki K.-i.T."/>
            <person name="Hayashi T."/>
            <person name="Toyoda A."/>
            <person name="Oliveira C."/>
            <person name="Osipova E."/>
            <person name="Leigh N.D."/>
            <person name="Simon A."/>
            <person name="Yun M.H."/>
        </authorList>
    </citation>
    <scope>NUCLEOTIDE SEQUENCE</scope>
    <source>
        <strain evidence="2">20211129_DDA</strain>
        <tissue evidence="2">Liver</tissue>
    </source>
</reference>